<dbReference type="InterPro" id="IPR029058">
    <property type="entry name" value="AB_hydrolase_fold"/>
</dbReference>
<dbReference type="EMBL" id="JBDKXB010000015">
    <property type="protein sequence ID" value="MEY6433107.1"/>
    <property type="molecule type" value="Genomic_DNA"/>
</dbReference>
<gene>
    <name evidence="1" type="ORF">ABC977_11905</name>
</gene>
<evidence type="ECO:0000313" key="1">
    <source>
        <dbReference type="EMBL" id="MEY6433107.1"/>
    </source>
</evidence>
<accession>A0ABV4BIF5</accession>
<name>A0ABV4BIF5_9GAMM</name>
<sequence length="282" mass="30227">MRIVFVHGINNQSNSSEWIARDWANFIERAINKPGLLAGCDVVAPFYGKRLAELTRDRDMTVRDAVAQSATGVPDADVEFAESLVGEIAAGLGVDTADVEAAADLDVTTMTPGVRALLPTLALIERWSPGTGDFVMRFVKEANTYFRGIGAKDEIDALVKPALTGHGSQIVIGHSLGSVVTFDLLRNNATDTRLYVTLGSPLPLASVQRQLGPPLRQPSAVRRWLNAIDPDDVVGLGRGLVPPFAIGIENLTDLRNGWDSHSIRGYLSDARVANAIATALSC</sequence>
<comment type="caution">
    <text evidence="1">The sequence shown here is derived from an EMBL/GenBank/DDBJ whole genome shotgun (WGS) entry which is preliminary data.</text>
</comment>
<dbReference type="RefSeq" id="WP_369667489.1">
    <property type="nucleotide sequence ID" value="NZ_JBDKXB010000015.1"/>
</dbReference>
<keyword evidence="2" id="KW-1185">Reference proteome</keyword>
<evidence type="ECO:0000313" key="2">
    <source>
        <dbReference type="Proteomes" id="UP001564408"/>
    </source>
</evidence>
<organism evidence="1 2">
    <name type="scientific">Thioalkalicoccus limnaeus</name>
    <dbReference type="NCBI Taxonomy" id="120681"/>
    <lineage>
        <taxon>Bacteria</taxon>
        <taxon>Pseudomonadati</taxon>
        <taxon>Pseudomonadota</taxon>
        <taxon>Gammaproteobacteria</taxon>
        <taxon>Chromatiales</taxon>
        <taxon>Chromatiaceae</taxon>
        <taxon>Thioalkalicoccus</taxon>
    </lineage>
</organism>
<proteinExistence type="predicted"/>
<protein>
    <recommendedName>
        <fullName evidence="3">Alpha/beta hydrolase</fullName>
    </recommendedName>
</protein>
<reference evidence="1 2" key="1">
    <citation type="submission" date="2024-05" db="EMBL/GenBank/DDBJ databases">
        <title>Genome Sequence and Characterization of the New Strain Purple Sulfur Bacterium of Genus Thioalkalicoccus.</title>
        <authorList>
            <person name="Bryantseva I.A."/>
            <person name="Kyndt J.A."/>
            <person name="Imhoff J.F."/>
        </authorList>
    </citation>
    <scope>NUCLEOTIDE SEQUENCE [LARGE SCALE GENOMIC DNA]</scope>
    <source>
        <strain evidence="1 2">Um2</strain>
    </source>
</reference>
<dbReference type="SUPFAM" id="SSF53474">
    <property type="entry name" value="alpha/beta-Hydrolases"/>
    <property type="match status" value="1"/>
</dbReference>
<dbReference type="Gene3D" id="3.40.50.1820">
    <property type="entry name" value="alpha/beta hydrolase"/>
    <property type="match status" value="1"/>
</dbReference>
<dbReference type="Proteomes" id="UP001564408">
    <property type="component" value="Unassembled WGS sequence"/>
</dbReference>
<evidence type="ECO:0008006" key="3">
    <source>
        <dbReference type="Google" id="ProtNLM"/>
    </source>
</evidence>